<proteinExistence type="predicted"/>
<protein>
    <recommendedName>
        <fullName evidence="1">PUB domain-containing protein</fullName>
    </recommendedName>
</protein>
<dbReference type="PaxDb" id="353153-Q4E185"/>
<evidence type="ECO:0000313" key="2">
    <source>
        <dbReference type="EMBL" id="EAN98544.1"/>
    </source>
</evidence>
<keyword evidence="3" id="KW-1185">Reference proteome</keyword>
<dbReference type="eggNOG" id="ENOG502RYSP">
    <property type="taxonomic scope" value="Eukaryota"/>
</dbReference>
<comment type="caution">
    <text evidence="2">The sequence shown here is derived from an EMBL/GenBank/DDBJ whole genome shotgun (WGS) entry which is preliminary data.</text>
</comment>
<organism evidence="2 3">
    <name type="scientific">Trypanosoma cruzi (strain CL Brener)</name>
    <dbReference type="NCBI Taxonomy" id="353153"/>
    <lineage>
        <taxon>Eukaryota</taxon>
        <taxon>Discoba</taxon>
        <taxon>Euglenozoa</taxon>
        <taxon>Kinetoplastea</taxon>
        <taxon>Metakinetoplastina</taxon>
        <taxon>Trypanosomatida</taxon>
        <taxon>Trypanosomatidae</taxon>
        <taxon>Trypanosoma</taxon>
        <taxon>Schizotrypanum</taxon>
    </lineage>
</organism>
<dbReference type="EMBL" id="AAHK01000052">
    <property type="protein sequence ID" value="EAN98544.1"/>
    <property type="molecule type" value="Genomic_DNA"/>
</dbReference>
<evidence type="ECO:0000313" key="3">
    <source>
        <dbReference type="Proteomes" id="UP000002296"/>
    </source>
</evidence>
<dbReference type="Gene3D" id="1.20.58.2190">
    <property type="match status" value="1"/>
</dbReference>
<sequence length="340" mass="39659">MLCLWFWIFFFTSLFFPFIYLCCTVFSSMDVAEADWILERSPPDALNRAISTVFRRLLANIVLEPENPKYHVVREENKFIRDTLNPLPNSVVEALFAGIGFKRTQKANSETIYVFTGNTENIKEADYFLSHLEDRIEKGQRKEAEMHFVPPETKVNREREERRQQVLQEIQRDAEKRQGETTGSEPPTLINAFYPGDYTLVENLIEKSRRTLLSTGRVRNFLFEGRHFTLRRMAHGRVYVCKEGCGTDFLEAHWHLFTGKNLMYSYVAHLSPDASAMMHLGVEHGYQYNSLPGTKNFRRTVHFSAKRINETNGLLEYIEHPDRPSETCIYCGKPFSELFL</sequence>
<dbReference type="InterPro" id="IPR036339">
    <property type="entry name" value="PUB-like_dom_sf"/>
</dbReference>
<dbReference type="AlphaFoldDB" id="Q4E185"/>
<dbReference type="RefSeq" id="XP_820395.1">
    <property type="nucleotide sequence ID" value="XM_815302.1"/>
</dbReference>
<dbReference type="CDD" id="cd09212">
    <property type="entry name" value="PUB"/>
    <property type="match status" value="1"/>
</dbReference>
<name>Q4E185_TRYCC</name>
<dbReference type="SMR" id="Q4E185"/>
<dbReference type="InParanoid" id="Q4E185"/>
<dbReference type="InterPro" id="IPR018997">
    <property type="entry name" value="PUB_domain"/>
</dbReference>
<feature type="domain" description="PUB" evidence="1">
    <location>
        <begin position="46"/>
        <end position="125"/>
    </location>
</feature>
<evidence type="ECO:0000259" key="1">
    <source>
        <dbReference type="Pfam" id="PF09409"/>
    </source>
</evidence>
<dbReference type="KEGG" id="tcr:506459.250"/>
<gene>
    <name evidence="2" type="ORF">Tc00.1047053506459.250</name>
</gene>
<dbReference type="Proteomes" id="UP000002296">
    <property type="component" value="Unassembled WGS sequence"/>
</dbReference>
<dbReference type="SUPFAM" id="SSF143503">
    <property type="entry name" value="PUG domain-like"/>
    <property type="match status" value="1"/>
</dbReference>
<accession>Q4E185</accession>
<dbReference type="GeneID" id="3553029"/>
<dbReference type="Pfam" id="PF09409">
    <property type="entry name" value="PUB"/>
    <property type="match status" value="1"/>
</dbReference>
<reference evidence="2 3" key="1">
    <citation type="journal article" date="2005" name="Science">
        <title>The genome sequence of Trypanosoma cruzi, etiologic agent of Chagas disease.</title>
        <authorList>
            <person name="El-Sayed N.M."/>
            <person name="Myler P.J."/>
            <person name="Bartholomeu D.C."/>
            <person name="Nilsson D."/>
            <person name="Aggarwal G."/>
            <person name="Tran A.N."/>
            <person name="Ghedin E."/>
            <person name="Worthey E.A."/>
            <person name="Delcher A.L."/>
            <person name="Blandin G."/>
            <person name="Westenberger S.J."/>
            <person name="Caler E."/>
            <person name="Cerqueira G.C."/>
            <person name="Branche C."/>
            <person name="Haas B."/>
            <person name="Anupama A."/>
            <person name="Arner E."/>
            <person name="Aslund L."/>
            <person name="Attipoe P."/>
            <person name="Bontempi E."/>
            <person name="Bringaud F."/>
            <person name="Burton P."/>
            <person name="Cadag E."/>
            <person name="Campbell D.A."/>
            <person name="Carrington M."/>
            <person name="Crabtree J."/>
            <person name="Darban H."/>
            <person name="da Silveira J.F."/>
            <person name="de Jong P."/>
            <person name="Edwards K."/>
            <person name="Englund P.T."/>
            <person name="Fazelina G."/>
            <person name="Feldblyum T."/>
            <person name="Ferella M."/>
            <person name="Frasch A.C."/>
            <person name="Gull K."/>
            <person name="Horn D."/>
            <person name="Hou L."/>
            <person name="Huang Y."/>
            <person name="Kindlund E."/>
            <person name="Klingbeil M."/>
            <person name="Kluge S."/>
            <person name="Koo H."/>
            <person name="Lacerda D."/>
            <person name="Levin M.J."/>
            <person name="Lorenzi H."/>
            <person name="Louie T."/>
            <person name="Machado C.R."/>
            <person name="McCulloch R."/>
            <person name="McKenna A."/>
            <person name="Mizuno Y."/>
            <person name="Mottram J.C."/>
            <person name="Nelson S."/>
            <person name="Ochaya S."/>
            <person name="Osoegawa K."/>
            <person name="Pai G."/>
            <person name="Parsons M."/>
            <person name="Pentony M."/>
            <person name="Pettersson U."/>
            <person name="Pop M."/>
            <person name="Ramirez J.L."/>
            <person name="Rinta J."/>
            <person name="Robertson L."/>
            <person name="Salzberg S.L."/>
            <person name="Sanchez D.O."/>
            <person name="Seyler A."/>
            <person name="Sharma R."/>
            <person name="Shetty J."/>
            <person name="Simpson A.J."/>
            <person name="Sisk E."/>
            <person name="Tammi M.T."/>
            <person name="Tarleton R."/>
            <person name="Teixeira S."/>
            <person name="Van Aken S."/>
            <person name="Vogt C."/>
            <person name="Ward P.N."/>
            <person name="Wickstead B."/>
            <person name="Wortman J."/>
            <person name="White O."/>
            <person name="Fraser C.M."/>
            <person name="Stuart K.D."/>
            <person name="Andersson B."/>
        </authorList>
    </citation>
    <scope>NUCLEOTIDE SEQUENCE [LARGE SCALE GENOMIC DNA]</scope>
    <source>
        <strain evidence="2 3">CL Brener</strain>
    </source>
</reference>